<accession>A0AAE0Z4I2</accession>
<keyword evidence="1" id="KW-1133">Transmembrane helix</keyword>
<keyword evidence="3" id="KW-1185">Reference proteome</keyword>
<gene>
    <name evidence="2" type="ORF">RRG08_020654</name>
</gene>
<sequence>MDRDVCNTGLFAQNNHYLICNVTPARAVETGCPGASYICVVDAMRTKAAPYLPATPGLITKAQHRVKAVAYVLLVSLFVLKFGSYAHARKVRDATMDLGLQVKEYTNTTWFKLIAYSGCPLDEVSFGPGRENPGVPVKAALLLFTVIASSFGHVDSASSKKRDIIGLLLKTEQSKRLWLGTPDRLAPVLVVLLILLNIT</sequence>
<dbReference type="Proteomes" id="UP001283361">
    <property type="component" value="Unassembled WGS sequence"/>
</dbReference>
<dbReference type="EMBL" id="JAWDGP010004681">
    <property type="protein sequence ID" value="KAK3762575.1"/>
    <property type="molecule type" value="Genomic_DNA"/>
</dbReference>
<evidence type="ECO:0000313" key="2">
    <source>
        <dbReference type="EMBL" id="KAK3762575.1"/>
    </source>
</evidence>
<evidence type="ECO:0000256" key="1">
    <source>
        <dbReference type="SAM" id="Phobius"/>
    </source>
</evidence>
<reference evidence="2" key="1">
    <citation type="journal article" date="2023" name="G3 (Bethesda)">
        <title>A reference genome for the long-term kleptoplast-retaining sea slug Elysia crispata morphotype clarki.</title>
        <authorList>
            <person name="Eastman K.E."/>
            <person name="Pendleton A.L."/>
            <person name="Shaikh M.A."/>
            <person name="Suttiyut T."/>
            <person name="Ogas R."/>
            <person name="Tomko P."/>
            <person name="Gavelis G."/>
            <person name="Widhalm J.R."/>
            <person name="Wisecaver J.H."/>
        </authorList>
    </citation>
    <scope>NUCLEOTIDE SEQUENCE</scope>
    <source>
        <strain evidence="2">ECLA1</strain>
    </source>
</reference>
<feature type="transmembrane region" description="Helical" evidence="1">
    <location>
        <begin position="68"/>
        <end position="88"/>
    </location>
</feature>
<name>A0AAE0Z4I2_9GAST</name>
<comment type="caution">
    <text evidence="2">The sequence shown here is derived from an EMBL/GenBank/DDBJ whole genome shotgun (WGS) entry which is preliminary data.</text>
</comment>
<proteinExistence type="predicted"/>
<protein>
    <submittedName>
        <fullName evidence="2">Uncharacterized protein</fullName>
    </submittedName>
</protein>
<evidence type="ECO:0000313" key="3">
    <source>
        <dbReference type="Proteomes" id="UP001283361"/>
    </source>
</evidence>
<dbReference type="AlphaFoldDB" id="A0AAE0Z4I2"/>
<organism evidence="2 3">
    <name type="scientific">Elysia crispata</name>
    <name type="common">lettuce slug</name>
    <dbReference type="NCBI Taxonomy" id="231223"/>
    <lineage>
        <taxon>Eukaryota</taxon>
        <taxon>Metazoa</taxon>
        <taxon>Spiralia</taxon>
        <taxon>Lophotrochozoa</taxon>
        <taxon>Mollusca</taxon>
        <taxon>Gastropoda</taxon>
        <taxon>Heterobranchia</taxon>
        <taxon>Euthyneura</taxon>
        <taxon>Panpulmonata</taxon>
        <taxon>Sacoglossa</taxon>
        <taxon>Placobranchoidea</taxon>
        <taxon>Plakobranchidae</taxon>
        <taxon>Elysia</taxon>
    </lineage>
</organism>
<keyword evidence="1" id="KW-0472">Membrane</keyword>
<keyword evidence="1" id="KW-0812">Transmembrane</keyword>